<evidence type="ECO:0000313" key="3">
    <source>
        <dbReference type="Proteomes" id="UP000092154"/>
    </source>
</evidence>
<protein>
    <submittedName>
        <fullName evidence="2">Uncharacterized protein</fullName>
    </submittedName>
</protein>
<evidence type="ECO:0000313" key="2">
    <source>
        <dbReference type="EMBL" id="OAX38545.1"/>
    </source>
</evidence>
<keyword evidence="1" id="KW-1133">Transmembrane helix</keyword>
<evidence type="ECO:0000256" key="1">
    <source>
        <dbReference type="SAM" id="Phobius"/>
    </source>
</evidence>
<dbReference type="Proteomes" id="UP000092154">
    <property type="component" value="Unassembled WGS sequence"/>
</dbReference>
<keyword evidence="1" id="KW-0812">Transmembrane</keyword>
<gene>
    <name evidence="2" type="ORF">K503DRAFT_152377</name>
</gene>
<sequence>MWGWKCTQKQRHSLESIEQLVREIRQQFPHRGTEAIRRDPRQQFYFHVLRTRISSLKNHVVYISPQALRPYCRRESLQEYIMFTTLYKTVCSAGCRLNLMHRFVAGIIMLPARTKTRFFLTAFLQLFMIIFRLAAKTML</sequence>
<keyword evidence="1" id="KW-0472">Membrane</keyword>
<dbReference type="InParanoid" id="A0A1B7N125"/>
<name>A0A1B7N125_9AGAM</name>
<proteinExistence type="predicted"/>
<dbReference type="EMBL" id="KV448289">
    <property type="protein sequence ID" value="OAX38545.1"/>
    <property type="molecule type" value="Genomic_DNA"/>
</dbReference>
<keyword evidence="3" id="KW-1185">Reference proteome</keyword>
<accession>A0A1B7N125</accession>
<reference evidence="2 3" key="1">
    <citation type="submission" date="2016-06" db="EMBL/GenBank/DDBJ databases">
        <title>Comparative genomics of the ectomycorrhizal sister species Rhizopogon vinicolor and Rhizopogon vesiculosus (Basidiomycota: Boletales) reveals a divergence of the mating type B locus.</title>
        <authorList>
            <consortium name="DOE Joint Genome Institute"/>
            <person name="Mujic A.B."/>
            <person name="Kuo A."/>
            <person name="Tritt A."/>
            <person name="Lipzen A."/>
            <person name="Chen C."/>
            <person name="Johnson J."/>
            <person name="Sharma A."/>
            <person name="Barry K."/>
            <person name="Grigoriev I.V."/>
            <person name="Spatafora J.W."/>
        </authorList>
    </citation>
    <scope>NUCLEOTIDE SEQUENCE [LARGE SCALE GENOMIC DNA]</scope>
    <source>
        <strain evidence="2 3">AM-OR11-026</strain>
    </source>
</reference>
<dbReference type="AlphaFoldDB" id="A0A1B7N125"/>
<feature type="transmembrane region" description="Helical" evidence="1">
    <location>
        <begin position="118"/>
        <end position="135"/>
    </location>
</feature>
<organism evidence="2 3">
    <name type="scientific">Rhizopogon vinicolor AM-OR11-026</name>
    <dbReference type="NCBI Taxonomy" id="1314800"/>
    <lineage>
        <taxon>Eukaryota</taxon>
        <taxon>Fungi</taxon>
        <taxon>Dikarya</taxon>
        <taxon>Basidiomycota</taxon>
        <taxon>Agaricomycotina</taxon>
        <taxon>Agaricomycetes</taxon>
        <taxon>Agaricomycetidae</taxon>
        <taxon>Boletales</taxon>
        <taxon>Suillineae</taxon>
        <taxon>Rhizopogonaceae</taxon>
        <taxon>Rhizopogon</taxon>
    </lineage>
</organism>